<dbReference type="GO" id="GO:0005737">
    <property type="term" value="C:cytoplasm"/>
    <property type="evidence" value="ECO:0007669"/>
    <property type="project" value="TreeGrafter"/>
</dbReference>
<dbReference type="EMBL" id="VIIS01001580">
    <property type="protein sequence ID" value="KAF0296142.1"/>
    <property type="molecule type" value="Genomic_DNA"/>
</dbReference>
<dbReference type="PANTHER" id="PTHR10612">
    <property type="entry name" value="APOLIPOPROTEIN D"/>
    <property type="match status" value="1"/>
</dbReference>
<proteinExistence type="inferred from homology"/>
<gene>
    <name evidence="7" type="primary">APOD_0</name>
    <name evidence="7" type="ORF">FJT64_006385</name>
</gene>
<keyword evidence="3 6" id="KW-0732">Signal</keyword>
<comment type="subcellular location">
    <subcellularLocation>
        <location evidence="1">Secreted</location>
    </subcellularLocation>
</comment>
<evidence type="ECO:0000256" key="4">
    <source>
        <dbReference type="ARBA" id="ARBA00034121"/>
    </source>
</evidence>
<accession>A0A6A4VZ82</accession>
<keyword evidence="8" id="KW-1185">Reference proteome</keyword>
<dbReference type="GO" id="GO:0006629">
    <property type="term" value="P:lipid metabolic process"/>
    <property type="evidence" value="ECO:0007669"/>
    <property type="project" value="TreeGrafter"/>
</dbReference>
<reference evidence="7 8" key="1">
    <citation type="submission" date="2019-07" db="EMBL/GenBank/DDBJ databases">
        <title>Draft genome assembly of a fouling barnacle, Amphibalanus amphitrite (Darwin, 1854): The first reference genome for Thecostraca.</title>
        <authorList>
            <person name="Kim W."/>
        </authorList>
    </citation>
    <scope>NUCLEOTIDE SEQUENCE [LARGE SCALE GENOMIC DNA]</scope>
    <source>
        <strain evidence="7">SNU_AA5</strain>
        <tissue evidence="7">Soma without cirri and trophi</tissue>
    </source>
</reference>
<evidence type="ECO:0000256" key="2">
    <source>
        <dbReference type="ARBA" id="ARBA00022525"/>
    </source>
</evidence>
<evidence type="ECO:0000256" key="3">
    <source>
        <dbReference type="ARBA" id="ARBA00022729"/>
    </source>
</evidence>
<evidence type="ECO:0000313" key="7">
    <source>
        <dbReference type="EMBL" id="KAF0296142.1"/>
    </source>
</evidence>
<comment type="caution">
    <text evidence="7">The sequence shown here is derived from an EMBL/GenBank/DDBJ whole genome shotgun (WGS) entry which is preliminary data.</text>
</comment>
<sequence length="256" mass="27747">MELLRSACGVLVLAALATAHVNHRSSCPIPTHPMKGFVPNKFLGEWYVMRAFDPDVSCLVFNYTTCGEGCLRVVETKKIDLIDNIGISNVYQTEGTLRIDGSEPSEMTASFTTNPRSALYTVLATDYTSFAAVYTCQNVGLDALPLYHRRDVYLLARDRNTPVTPEVVEQVSAAMVANMIEDEFAPLDHNSCQSAEEADVSVNVSKIGQRVSSVASTVTEGLSKFASSIAGIFSSSDPDPASGSVSPLRRRRGAHF</sequence>
<evidence type="ECO:0000256" key="1">
    <source>
        <dbReference type="ARBA" id="ARBA00004613"/>
    </source>
</evidence>
<dbReference type="InterPro" id="IPR012674">
    <property type="entry name" value="Calycin"/>
</dbReference>
<keyword evidence="2" id="KW-0964">Secreted</keyword>
<dbReference type="OrthoDB" id="6728016at2759"/>
<dbReference type="PANTHER" id="PTHR10612:SF49">
    <property type="entry name" value="APOLIPOPROTEIN D-LIKE PROTEIN"/>
    <property type="match status" value="1"/>
</dbReference>
<dbReference type="SUPFAM" id="SSF50814">
    <property type="entry name" value="Lipocalins"/>
    <property type="match status" value="1"/>
</dbReference>
<feature type="chain" id="PRO_5025592090" evidence="6">
    <location>
        <begin position="20"/>
        <end position="256"/>
    </location>
</feature>
<keyword evidence="7" id="KW-0449">Lipoprotein</keyword>
<evidence type="ECO:0000313" key="8">
    <source>
        <dbReference type="Proteomes" id="UP000440578"/>
    </source>
</evidence>
<protein>
    <submittedName>
        <fullName evidence="7">Apolipoprotein D</fullName>
    </submittedName>
</protein>
<evidence type="ECO:0000256" key="5">
    <source>
        <dbReference type="SAM" id="MobiDB-lite"/>
    </source>
</evidence>
<name>A0A6A4VZ82_AMPAM</name>
<dbReference type="GO" id="GO:0030682">
    <property type="term" value="P:symbiont-mediated perturbation of host defenses"/>
    <property type="evidence" value="ECO:0007669"/>
    <property type="project" value="InterPro"/>
</dbReference>
<dbReference type="GO" id="GO:0005576">
    <property type="term" value="C:extracellular region"/>
    <property type="evidence" value="ECO:0007669"/>
    <property type="project" value="UniProtKB-SubCell"/>
</dbReference>
<feature type="signal peptide" evidence="6">
    <location>
        <begin position="1"/>
        <end position="19"/>
    </location>
</feature>
<dbReference type="Proteomes" id="UP000440578">
    <property type="component" value="Unassembled WGS sequence"/>
</dbReference>
<feature type="region of interest" description="Disordered" evidence="5">
    <location>
        <begin position="236"/>
        <end position="256"/>
    </location>
</feature>
<dbReference type="AlphaFoldDB" id="A0A6A4VZ82"/>
<organism evidence="7 8">
    <name type="scientific">Amphibalanus amphitrite</name>
    <name type="common">Striped barnacle</name>
    <name type="synonym">Balanus amphitrite</name>
    <dbReference type="NCBI Taxonomy" id="1232801"/>
    <lineage>
        <taxon>Eukaryota</taxon>
        <taxon>Metazoa</taxon>
        <taxon>Ecdysozoa</taxon>
        <taxon>Arthropoda</taxon>
        <taxon>Crustacea</taxon>
        <taxon>Multicrustacea</taxon>
        <taxon>Cirripedia</taxon>
        <taxon>Thoracica</taxon>
        <taxon>Thoracicalcarea</taxon>
        <taxon>Balanomorpha</taxon>
        <taxon>Balanoidea</taxon>
        <taxon>Balanidae</taxon>
        <taxon>Amphibalaninae</taxon>
        <taxon>Amphibalanus</taxon>
    </lineage>
</organism>
<dbReference type="GO" id="GO:0000302">
    <property type="term" value="P:response to reactive oxygen species"/>
    <property type="evidence" value="ECO:0007669"/>
    <property type="project" value="TreeGrafter"/>
</dbReference>
<dbReference type="Gene3D" id="2.40.128.20">
    <property type="match status" value="1"/>
</dbReference>
<comment type="similarity">
    <text evidence="4">Belongs to the calycin superfamily. Triabin family.</text>
</comment>
<evidence type="ECO:0000256" key="6">
    <source>
        <dbReference type="SAM" id="SignalP"/>
    </source>
</evidence>
<dbReference type="Pfam" id="PF03973">
    <property type="entry name" value="Triabin"/>
    <property type="match status" value="1"/>
</dbReference>
<dbReference type="InterPro" id="IPR005657">
    <property type="entry name" value="Triabi/Procalin"/>
</dbReference>